<gene>
    <name evidence="1" type="ORF">N7644_02980</name>
</gene>
<comment type="caution">
    <text evidence="1">The sequence shown here is derived from an EMBL/GenBank/DDBJ whole genome shotgun (WGS) entry which is preliminary data.</text>
</comment>
<evidence type="ECO:0000313" key="1">
    <source>
        <dbReference type="EMBL" id="MDH0562639.1"/>
    </source>
</evidence>
<dbReference type="PROSITE" id="PS51257">
    <property type="entry name" value="PROKAR_LIPOPROTEIN"/>
    <property type="match status" value="1"/>
</dbReference>
<evidence type="ECO:0000313" key="2">
    <source>
        <dbReference type="Proteomes" id="UP001159329"/>
    </source>
</evidence>
<organism evidence="1 2">
    <name type="scientific">Acinetobacter courvalinii</name>
    <dbReference type="NCBI Taxonomy" id="280147"/>
    <lineage>
        <taxon>Bacteria</taxon>
        <taxon>Pseudomonadati</taxon>
        <taxon>Pseudomonadota</taxon>
        <taxon>Gammaproteobacteria</taxon>
        <taxon>Moraxellales</taxon>
        <taxon>Moraxellaceae</taxon>
        <taxon>Acinetobacter</taxon>
    </lineage>
</organism>
<accession>A0AA42I528</accession>
<sequence>MYKKILVLSLLLSAGCTDSYKKVADVERSDYLAMTTFLDRLAKKLVNLDMQVRADKNQVRFNNIDANSSYFFLPEQHWLDIKVSKRPDLESWSEVVVSSRYPNDYQASKNEALKYCRDLLKLANPNFADVFNQLSKEFEASSQGRKYNSLLKTEGLYLIVLDGEPFERGAPFVCSVTQSS</sequence>
<dbReference type="EMBL" id="JAOEEO010000001">
    <property type="protein sequence ID" value="MDH0562639.1"/>
    <property type="molecule type" value="Genomic_DNA"/>
</dbReference>
<dbReference type="AlphaFoldDB" id="A0AA42I528"/>
<dbReference type="Proteomes" id="UP001159329">
    <property type="component" value="Unassembled WGS sequence"/>
</dbReference>
<protein>
    <recommendedName>
        <fullName evidence="3">Lipoprotein</fullName>
    </recommendedName>
</protein>
<proteinExistence type="predicted"/>
<dbReference type="RefSeq" id="WP_262473782.1">
    <property type="nucleotide sequence ID" value="NZ_JAHPRH010000001.1"/>
</dbReference>
<reference evidence="1" key="1">
    <citation type="submission" date="2022-09" db="EMBL/GenBank/DDBJ databases">
        <title>Intensive care unit water sources are persistently colonized with multi-drug resistant bacteria and are the site of extensive horizontal gene transfer of antibiotic resistance genes.</title>
        <authorList>
            <person name="Diorio-Toth L."/>
        </authorList>
    </citation>
    <scope>NUCLEOTIDE SEQUENCE</scope>
    <source>
        <strain evidence="1">GD04005</strain>
    </source>
</reference>
<evidence type="ECO:0008006" key="3">
    <source>
        <dbReference type="Google" id="ProtNLM"/>
    </source>
</evidence>
<name>A0AA42I528_9GAMM</name>